<gene>
    <name evidence="4" type="ORF">ACA1_307790</name>
</gene>
<dbReference type="Pfam" id="PF00415">
    <property type="entry name" value="RCC1"/>
    <property type="match status" value="1"/>
</dbReference>
<dbReference type="GO" id="GO:0005886">
    <property type="term" value="C:plasma membrane"/>
    <property type="evidence" value="ECO:0007669"/>
    <property type="project" value="TreeGrafter"/>
</dbReference>
<feature type="compositionally biased region" description="Low complexity" evidence="2">
    <location>
        <begin position="611"/>
        <end position="621"/>
    </location>
</feature>
<sequence>MYGALGVDSLEDHKKPTRVDSLQEVAYIAAGYNHSFAIDREGKTYSFGANGPWLGHNNLTKSYSWLSRSSNEKRNVVAVPRRVDSVSGLEMKSIAVGKKHTLLLTIDGLVYAMGKNRAGCLGLGKGQKRLVWDAAFIDALAGVKIDFVGAGEKHSIAVSETGGIYAFGSGNTAGMSKSNVIQELARPLEATTNVKPLQVAVGQNHTLLLLPSPLLLLPETKKGGSSEDVDEEVVEQPCLDPRIGEMVRSLNLGKEGEKLFLEANISYEVLQHLTKDDLQGRLRGTTTVAIKSVRSTDKTSFLAEAQIMSNLPAHPNVVTFFGLAEGRDQLYIVTEFMADGSLDKHLIQNRDAISVESLIQMTKDLAAGMDHLAAHGIIHRDLAARNLLLEIKRSDVYCVKVCDFGLSKLSTDELNPQQMKSIPVRWTGKPYTDKADVWSFGVTVWEIFSFGALPYAGMTTMEVVDAVRRGVRLSKPDGCPDEIFTQIIQPCFQENPDDRPTFREIYRTLESLFPSRRISFSTYSPTTSPTTSAFSATAFVPPSPLSDSGGISVASLVAASSSPVAQSVPTDIAALVAEELMASAQSIAALVPYASSTSVITRPAPLPSYSTTTTTTTTTPTEPAQAVAEGASPNTRQQSREMAAITGSPSPSPYNSASFGSVAMMPGMGLSFSMLDLSSANKIEDRLDATSQSYDEAAWAAALSSWKAPASARRKKSTPDAVSSSSSSSSKESKKEQKSKKSRARPRSAEAPLHSQMLFSALAEEAKAGGGGLSSSTIKGQLLASPPPSSTPSRTKATKEAQYTAMMARGKKRSGATRALANSISGAGKLHAPTRGTPAEATTAQNEETPYHRIPQFMRNSLQLATRRKNQATAPPPGR</sequence>
<accession>L8HBI9</accession>
<keyword evidence="4" id="KW-0418">Kinase</keyword>
<dbReference type="SUPFAM" id="SSF50985">
    <property type="entry name" value="RCC1/BLIP-II"/>
    <property type="match status" value="1"/>
</dbReference>
<evidence type="ECO:0000259" key="3">
    <source>
        <dbReference type="PROSITE" id="PS50011"/>
    </source>
</evidence>
<evidence type="ECO:0000313" key="4">
    <source>
        <dbReference type="EMBL" id="ELR22582.1"/>
    </source>
</evidence>
<dbReference type="Pfam" id="PF13540">
    <property type="entry name" value="RCC1_2"/>
    <property type="match status" value="1"/>
</dbReference>
<dbReference type="PROSITE" id="PS00109">
    <property type="entry name" value="PROTEIN_KINASE_TYR"/>
    <property type="match status" value="1"/>
</dbReference>
<dbReference type="PANTHER" id="PTHR24416:SF611">
    <property type="entry name" value="TYROSINE-PROTEIN KINASE TRANSMEMBRANE RECEPTOR ROR"/>
    <property type="match status" value="1"/>
</dbReference>
<dbReference type="GO" id="GO:0005524">
    <property type="term" value="F:ATP binding"/>
    <property type="evidence" value="ECO:0007669"/>
    <property type="project" value="InterPro"/>
</dbReference>
<dbReference type="PROSITE" id="PS50012">
    <property type="entry name" value="RCC1_3"/>
    <property type="match status" value="4"/>
</dbReference>
<dbReference type="InterPro" id="IPR009091">
    <property type="entry name" value="RCC1/BLIP-II"/>
</dbReference>
<dbReference type="Pfam" id="PF07714">
    <property type="entry name" value="PK_Tyr_Ser-Thr"/>
    <property type="match status" value="1"/>
</dbReference>
<keyword evidence="5" id="KW-1185">Reference proteome</keyword>
<reference evidence="4 5" key="1">
    <citation type="journal article" date="2013" name="Genome Biol.">
        <title>Genome of Acanthamoeba castellanii highlights extensive lateral gene transfer and early evolution of tyrosine kinase signaling.</title>
        <authorList>
            <person name="Clarke M."/>
            <person name="Lohan A.J."/>
            <person name="Liu B."/>
            <person name="Lagkouvardos I."/>
            <person name="Roy S."/>
            <person name="Zafar N."/>
            <person name="Bertelli C."/>
            <person name="Schilde C."/>
            <person name="Kianianmomeni A."/>
            <person name="Burglin T.R."/>
            <person name="Frech C."/>
            <person name="Turcotte B."/>
            <person name="Kopec K.O."/>
            <person name="Synnott J.M."/>
            <person name="Choo C."/>
            <person name="Paponov I."/>
            <person name="Finkler A."/>
            <person name="Soon Heng Tan C."/>
            <person name="Hutchins A.P."/>
            <person name="Weinmeier T."/>
            <person name="Rattei T."/>
            <person name="Chu J.S."/>
            <person name="Gimenez G."/>
            <person name="Irimia M."/>
            <person name="Rigden D.J."/>
            <person name="Fitzpatrick D.A."/>
            <person name="Lorenzo-Morales J."/>
            <person name="Bateman A."/>
            <person name="Chiu C.H."/>
            <person name="Tang P."/>
            <person name="Hegemann P."/>
            <person name="Fromm H."/>
            <person name="Raoult D."/>
            <person name="Greub G."/>
            <person name="Miranda-Saavedra D."/>
            <person name="Chen N."/>
            <person name="Nash P."/>
            <person name="Ginger M.L."/>
            <person name="Horn M."/>
            <person name="Schaap P."/>
            <person name="Caler L."/>
            <person name="Loftus B."/>
        </authorList>
    </citation>
    <scope>NUCLEOTIDE SEQUENCE [LARGE SCALE GENOMIC DNA]</scope>
    <source>
        <strain evidence="4 5">Neff</strain>
    </source>
</reference>
<dbReference type="EMBL" id="KB007880">
    <property type="protein sequence ID" value="ELR22582.1"/>
    <property type="molecule type" value="Genomic_DNA"/>
</dbReference>
<dbReference type="PROSITE" id="PS50011">
    <property type="entry name" value="PROTEIN_KINASE_DOM"/>
    <property type="match status" value="1"/>
</dbReference>
<feature type="region of interest" description="Disordered" evidence="2">
    <location>
        <begin position="705"/>
        <end position="754"/>
    </location>
</feature>
<feature type="compositionally biased region" description="Basic residues" evidence="2">
    <location>
        <begin position="737"/>
        <end position="746"/>
    </location>
</feature>
<dbReference type="InterPro" id="IPR008266">
    <property type="entry name" value="Tyr_kinase_AS"/>
</dbReference>
<dbReference type="OMA" id="NEETPYH"/>
<dbReference type="InterPro" id="IPR000719">
    <property type="entry name" value="Prot_kinase_dom"/>
</dbReference>
<proteinExistence type="predicted"/>
<dbReference type="PRINTS" id="PR00109">
    <property type="entry name" value="TYRKINASE"/>
</dbReference>
<name>L8HBI9_ACACF</name>
<dbReference type="PROSITE" id="PS00626">
    <property type="entry name" value="RCC1_2"/>
    <property type="match status" value="2"/>
</dbReference>
<evidence type="ECO:0000256" key="2">
    <source>
        <dbReference type="SAM" id="MobiDB-lite"/>
    </source>
</evidence>
<feature type="repeat" description="RCC1" evidence="1">
    <location>
        <begin position="162"/>
        <end position="212"/>
    </location>
</feature>
<feature type="region of interest" description="Disordered" evidence="2">
    <location>
        <begin position="769"/>
        <end position="798"/>
    </location>
</feature>
<feature type="repeat" description="RCC1" evidence="1">
    <location>
        <begin position="42"/>
        <end position="107"/>
    </location>
</feature>
<dbReference type="GO" id="GO:0043235">
    <property type="term" value="C:receptor complex"/>
    <property type="evidence" value="ECO:0007669"/>
    <property type="project" value="TreeGrafter"/>
</dbReference>
<keyword evidence="4" id="KW-0808">Transferase</keyword>
<dbReference type="AlphaFoldDB" id="L8HBI9"/>
<dbReference type="GO" id="GO:0004714">
    <property type="term" value="F:transmembrane receptor protein tyrosine kinase activity"/>
    <property type="evidence" value="ECO:0007669"/>
    <property type="project" value="TreeGrafter"/>
</dbReference>
<dbReference type="STRING" id="1257118.L8HBI9"/>
<organism evidence="4 5">
    <name type="scientific">Acanthamoeba castellanii (strain ATCC 30010 / Neff)</name>
    <dbReference type="NCBI Taxonomy" id="1257118"/>
    <lineage>
        <taxon>Eukaryota</taxon>
        <taxon>Amoebozoa</taxon>
        <taxon>Discosea</taxon>
        <taxon>Longamoebia</taxon>
        <taxon>Centramoebida</taxon>
        <taxon>Acanthamoebidae</taxon>
        <taxon>Acanthamoeba</taxon>
    </lineage>
</organism>
<dbReference type="PANTHER" id="PTHR24416">
    <property type="entry name" value="TYROSINE-PROTEIN KINASE RECEPTOR"/>
    <property type="match status" value="1"/>
</dbReference>
<dbReference type="InterPro" id="IPR050122">
    <property type="entry name" value="RTK"/>
</dbReference>
<dbReference type="GeneID" id="14923540"/>
<feature type="repeat" description="RCC1" evidence="1">
    <location>
        <begin position="1"/>
        <end position="41"/>
    </location>
</feature>
<dbReference type="Gene3D" id="1.10.510.10">
    <property type="entry name" value="Transferase(Phosphotransferase) domain 1"/>
    <property type="match status" value="1"/>
</dbReference>
<protein>
    <submittedName>
        <fullName evidence="4">Protein kinase domain containing protein</fullName>
    </submittedName>
</protein>
<dbReference type="KEGG" id="acan:ACA1_307790"/>
<dbReference type="InterPro" id="IPR000408">
    <property type="entry name" value="Reg_chr_condens"/>
</dbReference>
<feature type="domain" description="Protein kinase" evidence="3">
    <location>
        <begin position="244"/>
        <end position="513"/>
    </location>
</feature>
<evidence type="ECO:0000313" key="5">
    <source>
        <dbReference type="Proteomes" id="UP000011083"/>
    </source>
</evidence>
<dbReference type="InterPro" id="IPR001245">
    <property type="entry name" value="Ser-Thr/Tyr_kinase_cat_dom"/>
</dbReference>
<dbReference type="RefSeq" id="XP_004349670.1">
    <property type="nucleotide sequence ID" value="XM_004349620.1"/>
</dbReference>
<dbReference type="SMART" id="SM00219">
    <property type="entry name" value="TyrKc"/>
    <property type="match status" value="1"/>
</dbReference>
<evidence type="ECO:0000256" key="1">
    <source>
        <dbReference type="PROSITE-ProRule" id="PRU00235"/>
    </source>
</evidence>
<feature type="region of interest" description="Disordered" evidence="2">
    <location>
        <begin position="604"/>
        <end position="638"/>
    </location>
</feature>
<dbReference type="Gene3D" id="2.130.10.30">
    <property type="entry name" value="Regulator of chromosome condensation 1/beta-lactamase-inhibitor protein II"/>
    <property type="match status" value="1"/>
</dbReference>
<dbReference type="Proteomes" id="UP000011083">
    <property type="component" value="Unassembled WGS sequence"/>
</dbReference>
<dbReference type="CDD" id="cd00192">
    <property type="entry name" value="PTKc"/>
    <property type="match status" value="1"/>
</dbReference>
<dbReference type="InterPro" id="IPR020635">
    <property type="entry name" value="Tyr_kinase_cat_dom"/>
</dbReference>
<dbReference type="OrthoDB" id="25766at2759"/>
<feature type="region of interest" description="Disordered" evidence="2">
    <location>
        <begin position="827"/>
        <end position="854"/>
    </location>
</feature>
<dbReference type="VEuPathDB" id="AmoebaDB:ACA1_307790"/>
<dbReference type="InterPro" id="IPR011009">
    <property type="entry name" value="Kinase-like_dom_sf"/>
</dbReference>
<dbReference type="GO" id="GO:0007169">
    <property type="term" value="P:cell surface receptor protein tyrosine kinase signaling pathway"/>
    <property type="evidence" value="ECO:0007669"/>
    <property type="project" value="TreeGrafter"/>
</dbReference>
<feature type="repeat" description="RCC1" evidence="1">
    <location>
        <begin position="108"/>
        <end position="161"/>
    </location>
</feature>
<dbReference type="SUPFAM" id="SSF56112">
    <property type="entry name" value="Protein kinase-like (PK-like)"/>
    <property type="match status" value="1"/>
</dbReference>